<comment type="caution">
    <text evidence="2">The sequence shown here is derived from an EMBL/GenBank/DDBJ whole genome shotgun (WGS) entry which is preliminary data.</text>
</comment>
<dbReference type="SMART" id="SM00530">
    <property type="entry name" value="HTH_XRE"/>
    <property type="match status" value="1"/>
</dbReference>
<accession>A0A2N3XTV2</accession>
<dbReference type="STRING" id="994479.GCA_000194155_04419"/>
<dbReference type="Proteomes" id="UP000233786">
    <property type="component" value="Unassembled WGS sequence"/>
</dbReference>
<dbReference type="Pfam" id="PF13560">
    <property type="entry name" value="HTH_31"/>
    <property type="match status" value="1"/>
</dbReference>
<dbReference type="CDD" id="cd00093">
    <property type="entry name" value="HTH_XRE"/>
    <property type="match status" value="1"/>
</dbReference>
<dbReference type="InterPro" id="IPR043917">
    <property type="entry name" value="DUF5753"/>
</dbReference>
<sequence length="278" mass="30473">MNGSARARGLGAELRQLRNQSGYKQEEVGKRLGLSKATMSRIENGTKTVTEADVSAILAILGVTGEDRNRLLKLAREQDQPGWWETGIPGLPKQLTGLLEFERDASLIRCLDMILVPGLLQTSDYARAVMRGSGVEPADIETRVAIRIGRQEILTKPNGVAFRSFVDAGVLRRVVGGPRVMAEQLRYVAKIAKRRNMMIQVIPEEVAAHPGLEGSFVLLEFPKARPIVHLEQRRLGAFLDEPADVADYANVLDTLQRVAMSPADSAKLIAARADELEG</sequence>
<keyword evidence="3" id="KW-1185">Reference proteome</keyword>
<dbReference type="PROSITE" id="PS50943">
    <property type="entry name" value="HTH_CROC1"/>
    <property type="match status" value="1"/>
</dbReference>
<evidence type="ECO:0000313" key="2">
    <source>
        <dbReference type="EMBL" id="PKW14118.1"/>
    </source>
</evidence>
<gene>
    <name evidence="2" type="ORF">A8926_1708</name>
</gene>
<dbReference type="OrthoDB" id="3687959at2"/>
<evidence type="ECO:0000313" key="3">
    <source>
        <dbReference type="Proteomes" id="UP000233786"/>
    </source>
</evidence>
<feature type="domain" description="HTH cro/C1-type" evidence="1">
    <location>
        <begin position="14"/>
        <end position="68"/>
    </location>
</feature>
<proteinExistence type="predicted"/>
<dbReference type="RefSeq" id="WP_010309039.1">
    <property type="nucleotide sequence ID" value="NZ_CP061007.1"/>
</dbReference>
<reference evidence="2" key="1">
    <citation type="submission" date="2017-12" db="EMBL/GenBank/DDBJ databases">
        <title>Sequencing the genomes of 1000 Actinobacteria strains.</title>
        <authorList>
            <person name="Klenk H.-P."/>
        </authorList>
    </citation>
    <scope>NUCLEOTIDE SEQUENCE [LARGE SCALE GENOMIC DNA]</scope>
    <source>
        <strain evidence="2">DSM 44228</strain>
    </source>
</reference>
<dbReference type="SUPFAM" id="SSF47413">
    <property type="entry name" value="lambda repressor-like DNA-binding domains"/>
    <property type="match status" value="1"/>
</dbReference>
<dbReference type="Pfam" id="PF19054">
    <property type="entry name" value="DUF5753"/>
    <property type="match status" value="1"/>
</dbReference>
<dbReference type="EMBL" id="PJNB01000001">
    <property type="protein sequence ID" value="PKW14118.1"/>
    <property type="molecule type" value="Genomic_DNA"/>
</dbReference>
<protein>
    <submittedName>
        <fullName evidence="2">Helix-turn-helix protein</fullName>
    </submittedName>
</protein>
<organism evidence="2 3">
    <name type="scientific">Saccharopolyspora spinosa</name>
    <dbReference type="NCBI Taxonomy" id="60894"/>
    <lineage>
        <taxon>Bacteria</taxon>
        <taxon>Bacillati</taxon>
        <taxon>Actinomycetota</taxon>
        <taxon>Actinomycetes</taxon>
        <taxon>Pseudonocardiales</taxon>
        <taxon>Pseudonocardiaceae</taxon>
        <taxon>Saccharopolyspora</taxon>
    </lineage>
</organism>
<dbReference type="Gene3D" id="1.10.260.40">
    <property type="entry name" value="lambda repressor-like DNA-binding domains"/>
    <property type="match status" value="1"/>
</dbReference>
<dbReference type="GO" id="GO:0003677">
    <property type="term" value="F:DNA binding"/>
    <property type="evidence" value="ECO:0007669"/>
    <property type="project" value="InterPro"/>
</dbReference>
<evidence type="ECO:0000259" key="1">
    <source>
        <dbReference type="PROSITE" id="PS50943"/>
    </source>
</evidence>
<dbReference type="InterPro" id="IPR010982">
    <property type="entry name" value="Lambda_DNA-bd_dom_sf"/>
</dbReference>
<name>A0A2N3XTV2_SACSN</name>
<dbReference type="AlphaFoldDB" id="A0A2N3XTV2"/>
<dbReference type="InterPro" id="IPR001387">
    <property type="entry name" value="Cro/C1-type_HTH"/>
</dbReference>